<sequence>MSHGGTRTPWTRRTHSQREVEQLLECTVAQAREGMQLRHCVVGEYAALGKAQVAAVADTFADENPVLDACVAGLLGELDVSNAQLAVARTLTAELEDMHAKFAAKQTRVDVRSAAGMVQRYMTDPRAGQQPRHCGTPRSPRCARHASTTATLETNVVGPPQWLRRGGGAVVGGALMSETVECGGQGGLRTFEDEVWAGMILRGAGRGEGARRSKVFDRCRPKPDRELTATALKSSATWLPSPTEMGNWCPHPEEAGGNNNGEALIQAAKSALTGIAGYFGTSEPANTLVSTSAKSPTAEQELPLDAVTSPEDLPIGLAPKPTLPRVDPNLITAVHSVSQIPALDERYLALNARVPIPARQPTSSSLASLASTTSSFSATAGFTSTIHPREGDTNNPSPRESGYAPLASTPTLLSPAAQDAMSTARENGASAVAPPFTPIPPVHPDTRESGDAEGTDDTYFPAVPTPGAFATGIPLERERLIPGEGAGEESAVDERARLVREGAVPLVRSVREYGVGSFDSALVDLSGDGQGVRADWTSANGHTDAEDAQRAVFSEPGFGVLGREGGDGDDRDGIAEVPRAADSDANSKAQEGGAVFTAYGVHVPTTVAHASGQGGEDSGSPVERDGDGDGDDLQDEVGQGQGTVTKRRSRFVAKIKEKMHVG</sequence>
<feature type="compositionally biased region" description="Basic and acidic residues" evidence="1">
    <location>
        <begin position="564"/>
        <end position="582"/>
    </location>
</feature>
<comment type="caution">
    <text evidence="2">The sequence shown here is derived from an EMBL/GenBank/DDBJ whole genome shotgun (WGS) entry which is preliminary data.</text>
</comment>
<feature type="region of interest" description="Disordered" evidence="1">
    <location>
        <begin position="608"/>
        <end position="651"/>
    </location>
</feature>
<feature type="region of interest" description="Disordered" evidence="1">
    <location>
        <begin position="562"/>
        <end position="589"/>
    </location>
</feature>
<evidence type="ECO:0000313" key="3">
    <source>
        <dbReference type="Proteomes" id="UP001215280"/>
    </source>
</evidence>
<dbReference type="Proteomes" id="UP001215280">
    <property type="component" value="Unassembled WGS sequence"/>
</dbReference>
<protein>
    <submittedName>
        <fullName evidence="2">Uncharacterized protein</fullName>
    </submittedName>
</protein>
<dbReference type="EMBL" id="JARJLG010000090">
    <property type="protein sequence ID" value="KAJ7748317.1"/>
    <property type="molecule type" value="Genomic_DNA"/>
</dbReference>
<accession>A0AAD7ITH7</accession>
<organism evidence="2 3">
    <name type="scientific">Mycena maculata</name>
    <dbReference type="NCBI Taxonomy" id="230809"/>
    <lineage>
        <taxon>Eukaryota</taxon>
        <taxon>Fungi</taxon>
        <taxon>Dikarya</taxon>
        <taxon>Basidiomycota</taxon>
        <taxon>Agaricomycotina</taxon>
        <taxon>Agaricomycetes</taxon>
        <taxon>Agaricomycetidae</taxon>
        <taxon>Agaricales</taxon>
        <taxon>Marasmiineae</taxon>
        <taxon>Mycenaceae</taxon>
        <taxon>Mycena</taxon>
    </lineage>
</organism>
<feature type="region of interest" description="Disordered" evidence="1">
    <location>
        <begin position="380"/>
        <end position="467"/>
    </location>
</feature>
<proteinExistence type="predicted"/>
<dbReference type="AlphaFoldDB" id="A0AAD7ITH7"/>
<evidence type="ECO:0000256" key="1">
    <source>
        <dbReference type="SAM" id="MobiDB-lite"/>
    </source>
</evidence>
<gene>
    <name evidence="2" type="ORF">DFH07DRAFT_775774</name>
</gene>
<name>A0AAD7ITH7_9AGAR</name>
<reference evidence="2" key="1">
    <citation type="submission" date="2023-03" db="EMBL/GenBank/DDBJ databases">
        <title>Massive genome expansion in bonnet fungi (Mycena s.s.) driven by repeated elements and novel gene families across ecological guilds.</title>
        <authorList>
            <consortium name="Lawrence Berkeley National Laboratory"/>
            <person name="Harder C.B."/>
            <person name="Miyauchi S."/>
            <person name="Viragh M."/>
            <person name="Kuo A."/>
            <person name="Thoen E."/>
            <person name="Andreopoulos B."/>
            <person name="Lu D."/>
            <person name="Skrede I."/>
            <person name="Drula E."/>
            <person name="Henrissat B."/>
            <person name="Morin E."/>
            <person name="Kohler A."/>
            <person name="Barry K."/>
            <person name="LaButti K."/>
            <person name="Morin E."/>
            <person name="Salamov A."/>
            <person name="Lipzen A."/>
            <person name="Mereny Z."/>
            <person name="Hegedus B."/>
            <person name="Baldrian P."/>
            <person name="Stursova M."/>
            <person name="Weitz H."/>
            <person name="Taylor A."/>
            <person name="Grigoriev I.V."/>
            <person name="Nagy L.G."/>
            <person name="Martin F."/>
            <person name="Kauserud H."/>
        </authorList>
    </citation>
    <scope>NUCLEOTIDE SEQUENCE</scope>
    <source>
        <strain evidence="2">CBHHK188m</strain>
    </source>
</reference>
<keyword evidence="3" id="KW-1185">Reference proteome</keyword>
<evidence type="ECO:0000313" key="2">
    <source>
        <dbReference type="EMBL" id="KAJ7748317.1"/>
    </source>
</evidence>